<feature type="non-terminal residue" evidence="1">
    <location>
        <position position="1"/>
    </location>
</feature>
<comment type="caution">
    <text evidence="1">The sequence shown here is derived from an EMBL/GenBank/DDBJ whole genome shotgun (WGS) entry which is preliminary data.</text>
</comment>
<accession>A0AA88WSC1</accession>
<reference evidence="1" key="1">
    <citation type="submission" date="2022-12" db="EMBL/GenBank/DDBJ databases">
        <title>Draft genome assemblies for two species of Escallonia (Escalloniales).</title>
        <authorList>
            <person name="Chanderbali A."/>
            <person name="Dervinis C."/>
            <person name="Anghel I."/>
            <person name="Soltis D."/>
            <person name="Soltis P."/>
            <person name="Zapata F."/>
        </authorList>
    </citation>
    <scope>NUCLEOTIDE SEQUENCE</scope>
    <source>
        <strain evidence="1">UCBG64.0493</strain>
        <tissue evidence="1">Leaf</tissue>
    </source>
</reference>
<evidence type="ECO:0000313" key="1">
    <source>
        <dbReference type="EMBL" id="KAK3033027.1"/>
    </source>
</evidence>
<gene>
    <name evidence="1" type="ORF">RJ639_035505</name>
</gene>
<keyword evidence="2" id="KW-1185">Reference proteome</keyword>
<name>A0AA88WSC1_9ASTE</name>
<sequence length="64" mass="7431">MVQFEKGMKRMREAFPTVYTSGRGKGKMKKAMKIRRAGFWCKANEKEGNMGRHSFKRSDVSQLT</sequence>
<dbReference type="AlphaFoldDB" id="A0AA88WSC1"/>
<organism evidence="1 2">
    <name type="scientific">Escallonia herrerae</name>
    <dbReference type="NCBI Taxonomy" id="1293975"/>
    <lineage>
        <taxon>Eukaryota</taxon>
        <taxon>Viridiplantae</taxon>
        <taxon>Streptophyta</taxon>
        <taxon>Embryophyta</taxon>
        <taxon>Tracheophyta</taxon>
        <taxon>Spermatophyta</taxon>
        <taxon>Magnoliopsida</taxon>
        <taxon>eudicotyledons</taxon>
        <taxon>Gunneridae</taxon>
        <taxon>Pentapetalae</taxon>
        <taxon>asterids</taxon>
        <taxon>campanulids</taxon>
        <taxon>Escalloniales</taxon>
        <taxon>Escalloniaceae</taxon>
        <taxon>Escallonia</taxon>
    </lineage>
</organism>
<dbReference type="EMBL" id="JAVXUP010000246">
    <property type="protein sequence ID" value="KAK3033027.1"/>
    <property type="molecule type" value="Genomic_DNA"/>
</dbReference>
<dbReference type="Proteomes" id="UP001188597">
    <property type="component" value="Unassembled WGS sequence"/>
</dbReference>
<evidence type="ECO:0000313" key="2">
    <source>
        <dbReference type="Proteomes" id="UP001188597"/>
    </source>
</evidence>
<protein>
    <submittedName>
        <fullName evidence="1">Uncharacterized protein</fullName>
    </submittedName>
</protein>
<proteinExistence type="predicted"/>